<protein>
    <recommendedName>
        <fullName evidence="3">AbrB family transcriptional regulator</fullName>
    </recommendedName>
</protein>
<evidence type="ECO:0000313" key="1">
    <source>
        <dbReference type="EMBL" id="MFL0197108.1"/>
    </source>
</evidence>
<evidence type="ECO:0008006" key="3">
    <source>
        <dbReference type="Google" id="ProtNLM"/>
    </source>
</evidence>
<gene>
    <name evidence="1" type="ORF">ACJDU8_16305</name>
</gene>
<sequence>MEFKKNTNKNIPNDDYNVVLIPDDVLEIIETKLEEEVLLVYDDDTKELALIKKPKSFAKSLRGLGNVINVDSNLGTLWILSD</sequence>
<accession>A0ABW8SPL1</accession>
<dbReference type="EMBL" id="JBJHZX010000025">
    <property type="protein sequence ID" value="MFL0197108.1"/>
    <property type="molecule type" value="Genomic_DNA"/>
</dbReference>
<organism evidence="1 2">
    <name type="scientific">Candidatus Clostridium eludens</name>
    <dbReference type="NCBI Taxonomy" id="3381663"/>
    <lineage>
        <taxon>Bacteria</taxon>
        <taxon>Bacillati</taxon>
        <taxon>Bacillota</taxon>
        <taxon>Clostridia</taxon>
        <taxon>Eubacteriales</taxon>
        <taxon>Clostridiaceae</taxon>
        <taxon>Clostridium</taxon>
    </lineage>
</organism>
<comment type="caution">
    <text evidence="1">The sequence shown here is derived from an EMBL/GenBank/DDBJ whole genome shotgun (WGS) entry which is preliminary data.</text>
</comment>
<dbReference type="RefSeq" id="WP_406793214.1">
    <property type="nucleotide sequence ID" value="NZ_JBJHZX010000025.1"/>
</dbReference>
<name>A0ABW8SPL1_9CLOT</name>
<dbReference type="Proteomes" id="UP001623660">
    <property type="component" value="Unassembled WGS sequence"/>
</dbReference>
<reference evidence="1 2" key="1">
    <citation type="submission" date="2024-11" db="EMBL/GenBank/DDBJ databases">
        <authorList>
            <person name="Heng Y.C."/>
            <person name="Lim A.C.H."/>
            <person name="Lee J.K.Y."/>
            <person name="Kittelmann S."/>
        </authorList>
    </citation>
    <scope>NUCLEOTIDE SEQUENCE [LARGE SCALE GENOMIC DNA]</scope>
    <source>
        <strain evidence="1 2">WILCCON 0269</strain>
    </source>
</reference>
<proteinExistence type="predicted"/>
<keyword evidence="2" id="KW-1185">Reference proteome</keyword>
<evidence type="ECO:0000313" key="2">
    <source>
        <dbReference type="Proteomes" id="UP001623660"/>
    </source>
</evidence>